<evidence type="ECO:0000313" key="3">
    <source>
        <dbReference type="Proteomes" id="UP001404104"/>
    </source>
</evidence>
<protein>
    <submittedName>
        <fullName evidence="2">Type II toxin-antitoxin system RelE/ParE family toxin</fullName>
    </submittedName>
</protein>
<dbReference type="Pfam" id="PF05016">
    <property type="entry name" value="ParE_toxin"/>
    <property type="match status" value="1"/>
</dbReference>
<proteinExistence type="predicted"/>
<name>A0ABU9XR56_9SPHN</name>
<dbReference type="InterPro" id="IPR035093">
    <property type="entry name" value="RelE/ParE_toxin_dom_sf"/>
</dbReference>
<keyword evidence="3" id="KW-1185">Reference proteome</keyword>
<comment type="caution">
    <text evidence="2">The sequence shown here is derived from an EMBL/GenBank/DDBJ whole genome shotgun (WGS) entry which is preliminary data.</text>
</comment>
<dbReference type="EMBL" id="JBDIMF010000001">
    <property type="protein sequence ID" value="MEN2785753.1"/>
    <property type="molecule type" value="Genomic_DNA"/>
</dbReference>
<evidence type="ECO:0000256" key="1">
    <source>
        <dbReference type="ARBA" id="ARBA00022649"/>
    </source>
</evidence>
<dbReference type="RefSeq" id="WP_345863361.1">
    <property type="nucleotide sequence ID" value="NZ_JBDIMF010000001.1"/>
</dbReference>
<sequence length="99" mass="10558">MQVIIGFGARAGLTEIGDHIALGNPMRAFTFVDELEARCGSLDRHPQRFPIVGRFDGRPVHKLSHAGFLILYVLPACTSKCCASSTAPATGSACSTPDR</sequence>
<accession>A0ABU9XR56</accession>
<gene>
    <name evidence="2" type="ORF">ABC969_04890</name>
</gene>
<dbReference type="Proteomes" id="UP001404104">
    <property type="component" value="Unassembled WGS sequence"/>
</dbReference>
<organism evidence="2 3">
    <name type="scientific">Sphingomonas qilianensis</name>
    <dbReference type="NCBI Taxonomy" id="1736690"/>
    <lineage>
        <taxon>Bacteria</taxon>
        <taxon>Pseudomonadati</taxon>
        <taxon>Pseudomonadota</taxon>
        <taxon>Alphaproteobacteria</taxon>
        <taxon>Sphingomonadales</taxon>
        <taxon>Sphingomonadaceae</taxon>
        <taxon>Sphingomonas</taxon>
    </lineage>
</organism>
<reference evidence="2 3" key="1">
    <citation type="submission" date="2024-05" db="EMBL/GenBank/DDBJ databases">
        <authorList>
            <person name="Liu Q."/>
            <person name="Xin Y.-H."/>
        </authorList>
    </citation>
    <scope>NUCLEOTIDE SEQUENCE [LARGE SCALE GENOMIC DNA]</scope>
    <source>
        <strain evidence="2 3">CGMCC 1.15349</strain>
    </source>
</reference>
<keyword evidence="1" id="KW-1277">Toxin-antitoxin system</keyword>
<dbReference type="InterPro" id="IPR007712">
    <property type="entry name" value="RelE/ParE_toxin"/>
</dbReference>
<dbReference type="Gene3D" id="3.30.2310.20">
    <property type="entry name" value="RelE-like"/>
    <property type="match status" value="1"/>
</dbReference>
<evidence type="ECO:0000313" key="2">
    <source>
        <dbReference type="EMBL" id="MEN2785753.1"/>
    </source>
</evidence>